<accession>A0A830CD45</accession>
<proteinExistence type="predicted"/>
<dbReference type="OrthoDB" id="256333at2759"/>
<evidence type="ECO:0000256" key="1">
    <source>
        <dbReference type="ARBA" id="ARBA00023239"/>
    </source>
</evidence>
<dbReference type="InterPro" id="IPR036291">
    <property type="entry name" value="NAD(P)-bd_dom_sf"/>
</dbReference>
<organism evidence="2 3">
    <name type="scientific">Phtheirospermum japonicum</name>
    <dbReference type="NCBI Taxonomy" id="374723"/>
    <lineage>
        <taxon>Eukaryota</taxon>
        <taxon>Viridiplantae</taxon>
        <taxon>Streptophyta</taxon>
        <taxon>Embryophyta</taxon>
        <taxon>Tracheophyta</taxon>
        <taxon>Spermatophyta</taxon>
        <taxon>Magnoliopsida</taxon>
        <taxon>eudicotyledons</taxon>
        <taxon>Gunneridae</taxon>
        <taxon>Pentapetalae</taxon>
        <taxon>asterids</taxon>
        <taxon>lamiids</taxon>
        <taxon>Lamiales</taxon>
        <taxon>Orobanchaceae</taxon>
        <taxon>Orobanchaceae incertae sedis</taxon>
        <taxon>Phtheirospermum</taxon>
    </lineage>
</organism>
<evidence type="ECO:0000313" key="3">
    <source>
        <dbReference type="Proteomes" id="UP000653305"/>
    </source>
</evidence>
<dbReference type="GO" id="GO:0005737">
    <property type="term" value="C:cytoplasm"/>
    <property type="evidence" value="ECO:0007669"/>
    <property type="project" value="TreeGrafter"/>
</dbReference>
<dbReference type="Gene3D" id="3.40.50.720">
    <property type="entry name" value="NAD(P)-binding Rossmann-like Domain"/>
    <property type="match status" value="1"/>
</dbReference>
<dbReference type="GO" id="GO:0061928">
    <property type="term" value="F:glutathione specific gamma-glutamylcyclotransferase activity"/>
    <property type="evidence" value="ECO:0007669"/>
    <property type="project" value="InterPro"/>
</dbReference>
<dbReference type="GO" id="GO:0006751">
    <property type="term" value="P:glutathione catabolic process"/>
    <property type="evidence" value="ECO:0007669"/>
    <property type="project" value="InterPro"/>
</dbReference>
<reference evidence="2" key="1">
    <citation type="submission" date="2020-07" db="EMBL/GenBank/DDBJ databases">
        <title>Ethylene signaling mediates host invasion by parasitic plants.</title>
        <authorList>
            <person name="Yoshida S."/>
        </authorList>
    </citation>
    <scope>NUCLEOTIDE SEQUENCE</scope>
    <source>
        <strain evidence="2">Okayama</strain>
    </source>
</reference>
<dbReference type="PANTHER" id="PTHR12192">
    <property type="entry name" value="CATION TRANSPORT PROTEIN CHAC-RELATED"/>
    <property type="match status" value="1"/>
</dbReference>
<dbReference type="EMBL" id="BMAC01000330">
    <property type="protein sequence ID" value="GFP93933.1"/>
    <property type="molecule type" value="Genomic_DNA"/>
</dbReference>
<dbReference type="AlphaFoldDB" id="A0A830CD45"/>
<dbReference type="Proteomes" id="UP000653305">
    <property type="component" value="Unassembled WGS sequence"/>
</dbReference>
<comment type="caution">
    <text evidence="2">The sequence shown here is derived from an EMBL/GenBank/DDBJ whole genome shotgun (WGS) entry which is preliminary data.</text>
</comment>
<keyword evidence="1" id="KW-0456">Lyase</keyword>
<keyword evidence="3" id="KW-1185">Reference proteome</keyword>
<dbReference type="PANTHER" id="PTHR12192:SF19">
    <property type="entry name" value="GAMMA-GLUTAMYLCYCLOTRANSFERASE 2-2"/>
    <property type="match status" value="1"/>
</dbReference>
<gene>
    <name evidence="2" type="ORF">PHJA_001537600</name>
</gene>
<dbReference type="Pfam" id="PF04752">
    <property type="entry name" value="ChaC"/>
    <property type="match status" value="1"/>
</dbReference>
<dbReference type="SUPFAM" id="SSF51735">
    <property type="entry name" value="NAD(P)-binding Rossmann-fold domains"/>
    <property type="match status" value="1"/>
</dbReference>
<name>A0A830CD45_9LAMI</name>
<sequence length="224" mass="24849">MWVDTNVLVMGAGPIGLVAMLASRAFGSPRIVNVDVDDHRLSVAKELGADEAEASFLGMIDMYIFIPQMLVKSAANAFSWGAAYRVHGGPEKEMAAIAYLERRECKYEQKTLVDFFKEGEPEQPLLTGVIVQVHIHPQQDMASQIATTFVPFGNNRDYLFLFEKAMFDIGHEDDYIIELANEVRKILGVVLNEKKLCGPSDVSLKSSLSPLKLMKLPKAIAMDL</sequence>
<protein>
    <submittedName>
        <fullName evidence="2">L-idonate 5-dehydrogenase</fullName>
    </submittedName>
</protein>
<dbReference type="InterPro" id="IPR006840">
    <property type="entry name" value="ChaC"/>
</dbReference>
<evidence type="ECO:0000313" key="2">
    <source>
        <dbReference type="EMBL" id="GFP93933.1"/>
    </source>
</evidence>